<dbReference type="GO" id="GO:0007018">
    <property type="term" value="P:microtubule-based movement"/>
    <property type="evidence" value="ECO:0007669"/>
    <property type="project" value="InterPro"/>
</dbReference>
<keyword evidence="8 11" id="KW-0243">Dynein</keyword>
<evidence type="ECO:0000256" key="3">
    <source>
        <dbReference type="ARBA" id="ARBA00022448"/>
    </source>
</evidence>
<dbReference type="InterPro" id="IPR008467">
    <property type="entry name" value="Dynein1_light_intermed_chain"/>
</dbReference>
<name>A0A8C4R9C6_EPTBU</name>
<dbReference type="InterPro" id="IPR022780">
    <property type="entry name" value="Dynein_light_int_chain"/>
</dbReference>
<dbReference type="GO" id="GO:0000226">
    <property type="term" value="P:microtubule cytoskeleton organization"/>
    <property type="evidence" value="ECO:0007669"/>
    <property type="project" value="TreeGrafter"/>
</dbReference>
<dbReference type="Pfam" id="PF05783">
    <property type="entry name" value="DLIC"/>
    <property type="match status" value="1"/>
</dbReference>
<comment type="function">
    <text evidence="11">Acts as one of several non-catalytic accessory components of the cytoplasmic dynein 1 complex that are thought to be involved in linking dynein to cargos and to adapter proteins that regulate dynein function. Cytoplasmic dynein 1 acts as a motor for the intracellular retrograde motility of vesicles and organelles along microtubules. May play a role in binding dynein to membranous organelles or chromosomes.</text>
</comment>
<dbReference type="GO" id="GO:0005524">
    <property type="term" value="F:ATP binding"/>
    <property type="evidence" value="ECO:0007669"/>
    <property type="project" value="UniProtKB-KW"/>
</dbReference>
<evidence type="ECO:0000256" key="8">
    <source>
        <dbReference type="ARBA" id="ARBA00023017"/>
    </source>
</evidence>
<dbReference type="AlphaFoldDB" id="A0A8C4R9C6"/>
<evidence type="ECO:0000256" key="6">
    <source>
        <dbReference type="ARBA" id="ARBA00022741"/>
    </source>
</evidence>
<keyword evidence="5 11" id="KW-0493">Microtubule</keyword>
<evidence type="ECO:0000313" key="14">
    <source>
        <dbReference type="Proteomes" id="UP000694388"/>
    </source>
</evidence>
<evidence type="ECO:0000256" key="10">
    <source>
        <dbReference type="ARBA" id="ARBA00023212"/>
    </source>
</evidence>
<keyword evidence="14" id="KW-1185">Reference proteome</keyword>
<evidence type="ECO:0000256" key="9">
    <source>
        <dbReference type="ARBA" id="ARBA00023175"/>
    </source>
</evidence>
<dbReference type="PANTHER" id="PTHR12688:SF0">
    <property type="entry name" value="DYNEIN LIGHT INTERMEDIATE CHAIN"/>
    <property type="match status" value="1"/>
</dbReference>
<keyword evidence="10 11" id="KW-0206">Cytoskeleton</keyword>
<feature type="region of interest" description="Disordered" evidence="12">
    <location>
        <begin position="505"/>
        <end position="524"/>
    </location>
</feature>
<sequence>MTSHANECSRVMEPVEDVPSSGGAEAEEPPNLWLSILGEVSTRSSSKLPGDRNVLLLGEDGSGKTTLVARLNGTTEAHKGRGLEYRYLNVHDEDRDERTCCSVWVMDGDPFHHNLLRFALTSGNMHSSLVLLVADLARPWQIPEALDRWSTVLQDYIHTLNISSEERKDMENKLIKEYQSYIEPGGDAGPRGGPGSQGVELDEFELAPLDDDTLTCNLGVPIVVVCTKSDALSMLEKEYDYREEHFDIIQFHVRTFCLRYGAALVYTSIKEDRNVQLLYKYLVHRLYGFPFGTPAQVVEKESIFIPAGWDNKKKMAILHESLQSVKLDDRYEEVIVQPSIRKLVQEKEVTSEDEQTFLSRQQVVISKQPSAAYPGEIPGAPGKISARSGPMNVASVSPLPIGSKKLDLSNAIKGSPSNEGVLANFFNSLLTKKVGSPGGSPSPGSSPNVVMRKDYTLPLSCLSSSVLSPCLCLSPHAHNHTARCSWQKGSKATMSEYQAELDRMAMRGDTPVTNSPVPTNRQED</sequence>
<reference evidence="13" key="2">
    <citation type="submission" date="2025-09" db="UniProtKB">
        <authorList>
            <consortium name="Ensembl"/>
        </authorList>
    </citation>
    <scope>IDENTIFICATION</scope>
</reference>
<dbReference type="PANTHER" id="PTHR12688">
    <property type="entry name" value="DYNEIN LIGHT INTERMEDIATE CHAIN"/>
    <property type="match status" value="1"/>
</dbReference>
<evidence type="ECO:0000313" key="13">
    <source>
        <dbReference type="Ensembl" id="ENSEBUP00000027147.1"/>
    </source>
</evidence>
<evidence type="ECO:0000256" key="5">
    <source>
        <dbReference type="ARBA" id="ARBA00022701"/>
    </source>
</evidence>
<comment type="similarity">
    <text evidence="2 11">Belongs to the dynein light intermediate chain family.</text>
</comment>
<keyword evidence="3 11" id="KW-0813">Transport</keyword>
<dbReference type="GO" id="GO:0005868">
    <property type="term" value="C:cytoplasmic dynein complex"/>
    <property type="evidence" value="ECO:0007669"/>
    <property type="project" value="UniProtKB-UniRule"/>
</dbReference>
<dbReference type="Ensembl" id="ENSEBUT00000027723.1">
    <property type="protein sequence ID" value="ENSEBUP00000027147.1"/>
    <property type="gene ID" value="ENSEBUG00000016668.1"/>
</dbReference>
<protein>
    <recommendedName>
        <fullName evidence="11">Dynein light intermediate chain</fullName>
    </recommendedName>
</protein>
<dbReference type="Proteomes" id="UP000694388">
    <property type="component" value="Unplaced"/>
</dbReference>
<evidence type="ECO:0000256" key="7">
    <source>
        <dbReference type="ARBA" id="ARBA00022840"/>
    </source>
</evidence>
<evidence type="ECO:0000256" key="1">
    <source>
        <dbReference type="ARBA" id="ARBA00004245"/>
    </source>
</evidence>
<dbReference type="GO" id="GO:0005813">
    <property type="term" value="C:centrosome"/>
    <property type="evidence" value="ECO:0007669"/>
    <property type="project" value="TreeGrafter"/>
</dbReference>
<accession>A0A8C4R9C6</accession>
<dbReference type="Gene3D" id="3.40.50.300">
    <property type="entry name" value="P-loop containing nucleotide triphosphate hydrolases"/>
    <property type="match status" value="1"/>
</dbReference>
<keyword evidence="4 11" id="KW-0963">Cytoplasm</keyword>
<dbReference type="SUPFAM" id="SSF52540">
    <property type="entry name" value="P-loop containing nucleoside triphosphate hydrolases"/>
    <property type="match status" value="1"/>
</dbReference>
<evidence type="ECO:0000256" key="2">
    <source>
        <dbReference type="ARBA" id="ARBA00006831"/>
    </source>
</evidence>
<organism evidence="13 14">
    <name type="scientific">Eptatretus burgeri</name>
    <name type="common">Inshore hagfish</name>
    <dbReference type="NCBI Taxonomy" id="7764"/>
    <lineage>
        <taxon>Eukaryota</taxon>
        <taxon>Metazoa</taxon>
        <taxon>Chordata</taxon>
        <taxon>Craniata</taxon>
        <taxon>Vertebrata</taxon>
        <taxon>Cyclostomata</taxon>
        <taxon>Myxini</taxon>
        <taxon>Myxiniformes</taxon>
        <taxon>Myxinidae</taxon>
        <taxon>Eptatretinae</taxon>
        <taxon>Eptatretus</taxon>
    </lineage>
</organism>
<evidence type="ECO:0000256" key="11">
    <source>
        <dbReference type="RuleBase" id="RU366047"/>
    </source>
</evidence>
<comment type="subcellular location">
    <subcellularLocation>
        <location evidence="1 11">Cytoplasm</location>
        <location evidence="1 11">Cytoskeleton</location>
    </subcellularLocation>
</comment>
<dbReference type="GO" id="GO:0005874">
    <property type="term" value="C:microtubule"/>
    <property type="evidence" value="ECO:0007669"/>
    <property type="project" value="UniProtKB-KW"/>
</dbReference>
<proteinExistence type="inferred from homology"/>
<keyword evidence="6 11" id="KW-0547">Nucleotide-binding</keyword>
<keyword evidence="7 11" id="KW-0067">ATP-binding</keyword>
<dbReference type="GeneTree" id="ENSGT00390000008295"/>
<feature type="region of interest" description="Disordered" evidence="12">
    <location>
        <begin position="1"/>
        <end position="28"/>
    </location>
</feature>
<feature type="compositionally biased region" description="Polar residues" evidence="12">
    <location>
        <begin position="511"/>
        <end position="524"/>
    </location>
</feature>
<reference evidence="13" key="1">
    <citation type="submission" date="2025-08" db="UniProtKB">
        <authorList>
            <consortium name="Ensembl"/>
        </authorList>
    </citation>
    <scope>IDENTIFICATION</scope>
</reference>
<keyword evidence="9 11" id="KW-0505">Motor protein</keyword>
<dbReference type="InterPro" id="IPR027417">
    <property type="entry name" value="P-loop_NTPase"/>
</dbReference>
<comment type="subunit">
    <text evidence="11">Homodimer. The cytoplasmic dynein 1 complex consists of two catalytic heavy chains (HCs) and a number of non-catalytic subunits presented by intermediate chains (ICs).</text>
</comment>
<evidence type="ECO:0000256" key="12">
    <source>
        <dbReference type="SAM" id="MobiDB-lite"/>
    </source>
</evidence>
<evidence type="ECO:0000256" key="4">
    <source>
        <dbReference type="ARBA" id="ARBA00022490"/>
    </source>
</evidence>
<dbReference type="GO" id="GO:0045504">
    <property type="term" value="F:dynein heavy chain binding"/>
    <property type="evidence" value="ECO:0007669"/>
    <property type="project" value="TreeGrafter"/>
</dbReference>